<dbReference type="PANTHER" id="PTHR43156">
    <property type="entry name" value="STAGE II SPORULATION PROTEIN E-RELATED"/>
    <property type="match status" value="1"/>
</dbReference>
<reference evidence="4" key="1">
    <citation type="journal article" date="2019" name="Int. J. Syst. Evol. Microbiol.">
        <title>The Global Catalogue of Microorganisms (GCM) 10K type strain sequencing project: providing services to taxonomists for standard genome sequencing and annotation.</title>
        <authorList>
            <consortium name="The Broad Institute Genomics Platform"/>
            <consortium name="The Broad Institute Genome Sequencing Center for Infectious Disease"/>
            <person name="Wu L."/>
            <person name="Ma J."/>
        </authorList>
    </citation>
    <scope>NUCLEOTIDE SEQUENCE [LARGE SCALE GENOMIC DNA]</scope>
    <source>
        <strain evidence="4">CCUG 49560</strain>
    </source>
</reference>
<sequence>MSHLFPGGLVARAARSGSPSDGTCRSHPGTAHLAEYAALVLDRDGCVTHWGGGAMRLFGRPPERAMGRDICDLLLRGTRRETVRRALAEVAAGSRWSEVLSAECADGRIHDVAFNLEPLTRPGSWGAVMVTAMDTYLPEAEDASPCERFAMLNELSARVGATLDPAQAAEDFMDVAVPRFADTAGLYVVEGLMRDEEYPDLTADGSIMVRRLALSLGARHTSERAWRTAFPANEIVLYGGRHPANRCMAGDTSIAYTAAEMEIKDLDKITGVMGGSAVDFLEKSSFLATPLTARGMVLGFIAFSRGPDRPCFDEHDKTLAEDLATRAGICIDNARLYCRERRTAQAIQHDLAPRTLTVPPGLEVAHRYLPASAMTVGGDWYDVIPLSETRITVVIGDAMGHGPVAAGAMGQLRAAVRALAGFDLPPDQVLRRLDLMAEDMDSIQCATCLYATIDLDTRTCAVARAGHPPPILVYPDGTASVLSLPSGLALGLGDPTFSGAFTTTEVTFPVGSTLALYTDGLVESREQDIDTGIATLQEALGSPHGTLESTCDAIISALPKQYDDVALLLTRTTHPTLRGDSVFQSGP</sequence>
<dbReference type="SUPFAM" id="SSF55781">
    <property type="entry name" value="GAF domain-like"/>
    <property type="match status" value="2"/>
</dbReference>
<evidence type="ECO:0000313" key="4">
    <source>
        <dbReference type="Proteomes" id="UP001595891"/>
    </source>
</evidence>
<dbReference type="InterPro" id="IPR036457">
    <property type="entry name" value="PPM-type-like_dom_sf"/>
</dbReference>
<dbReference type="EMBL" id="JBHSFN010000004">
    <property type="protein sequence ID" value="MFC4586092.1"/>
    <property type="molecule type" value="Genomic_DNA"/>
</dbReference>
<dbReference type="Pfam" id="PF00989">
    <property type="entry name" value="PAS"/>
    <property type="match status" value="1"/>
</dbReference>
<name>A0ABV9E9J9_9ACTN</name>
<dbReference type="PROSITE" id="PS50112">
    <property type="entry name" value="PAS"/>
    <property type="match status" value="1"/>
</dbReference>
<dbReference type="PANTHER" id="PTHR43156:SF2">
    <property type="entry name" value="STAGE II SPORULATION PROTEIN E"/>
    <property type="match status" value="1"/>
</dbReference>
<dbReference type="InterPro" id="IPR003018">
    <property type="entry name" value="GAF"/>
</dbReference>
<accession>A0ABV9E9J9</accession>
<dbReference type="Gene3D" id="3.30.450.40">
    <property type="match status" value="1"/>
</dbReference>
<dbReference type="InterPro" id="IPR035965">
    <property type="entry name" value="PAS-like_dom_sf"/>
</dbReference>
<dbReference type="Pfam" id="PF07228">
    <property type="entry name" value="SpoIIE"/>
    <property type="match status" value="1"/>
</dbReference>
<dbReference type="RefSeq" id="WP_262841659.1">
    <property type="nucleotide sequence ID" value="NZ_JANZYP010000006.1"/>
</dbReference>
<dbReference type="CDD" id="cd00130">
    <property type="entry name" value="PAS"/>
    <property type="match status" value="1"/>
</dbReference>
<evidence type="ECO:0000313" key="3">
    <source>
        <dbReference type="EMBL" id="MFC4586092.1"/>
    </source>
</evidence>
<dbReference type="Proteomes" id="UP001595891">
    <property type="component" value="Unassembled WGS sequence"/>
</dbReference>
<evidence type="ECO:0000256" key="1">
    <source>
        <dbReference type="ARBA" id="ARBA00022801"/>
    </source>
</evidence>
<proteinExistence type="predicted"/>
<keyword evidence="4" id="KW-1185">Reference proteome</keyword>
<dbReference type="Gene3D" id="3.30.450.20">
    <property type="entry name" value="PAS domain"/>
    <property type="match status" value="1"/>
</dbReference>
<evidence type="ECO:0000259" key="2">
    <source>
        <dbReference type="PROSITE" id="PS50112"/>
    </source>
</evidence>
<dbReference type="InterPro" id="IPR001932">
    <property type="entry name" value="PPM-type_phosphatase-like_dom"/>
</dbReference>
<dbReference type="InterPro" id="IPR029016">
    <property type="entry name" value="GAF-like_dom_sf"/>
</dbReference>
<gene>
    <name evidence="3" type="ORF">ACFO8L_08410</name>
</gene>
<dbReference type="InterPro" id="IPR052016">
    <property type="entry name" value="Bact_Sigma-Reg"/>
</dbReference>
<dbReference type="InterPro" id="IPR000014">
    <property type="entry name" value="PAS"/>
</dbReference>
<keyword evidence="1" id="KW-0378">Hydrolase</keyword>
<organism evidence="3 4">
    <name type="scientific">Sphaerisporangium corydalis</name>
    <dbReference type="NCBI Taxonomy" id="1441875"/>
    <lineage>
        <taxon>Bacteria</taxon>
        <taxon>Bacillati</taxon>
        <taxon>Actinomycetota</taxon>
        <taxon>Actinomycetes</taxon>
        <taxon>Streptosporangiales</taxon>
        <taxon>Streptosporangiaceae</taxon>
        <taxon>Sphaerisporangium</taxon>
    </lineage>
</organism>
<protein>
    <submittedName>
        <fullName evidence="3">SpoIIE family protein phosphatase</fullName>
    </submittedName>
</protein>
<comment type="caution">
    <text evidence="3">The sequence shown here is derived from an EMBL/GenBank/DDBJ whole genome shotgun (WGS) entry which is preliminary data.</text>
</comment>
<dbReference type="SMART" id="SM00331">
    <property type="entry name" value="PP2C_SIG"/>
    <property type="match status" value="1"/>
</dbReference>
<dbReference type="SUPFAM" id="SSF81606">
    <property type="entry name" value="PP2C-like"/>
    <property type="match status" value="1"/>
</dbReference>
<dbReference type="Pfam" id="PF01590">
    <property type="entry name" value="GAF"/>
    <property type="match status" value="1"/>
</dbReference>
<feature type="domain" description="PAS" evidence="2">
    <location>
        <begin position="39"/>
        <end position="94"/>
    </location>
</feature>
<dbReference type="InterPro" id="IPR013767">
    <property type="entry name" value="PAS_fold"/>
</dbReference>
<dbReference type="Gene3D" id="3.60.40.10">
    <property type="entry name" value="PPM-type phosphatase domain"/>
    <property type="match status" value="1"/>
</dbReference>
<dbReference type="SUPFAM" id="SSF55785">
    <property type="entry name" value="PYP-like sensor domain (PAS domain)"/>
    <property type="match status" value="1"/>
</dbReference>